<feature type="coiled-coil region" evidence="6">
    <location>
        <begin position="130"/>
        <end position="157"/>
    </location>
</feature>
<evidence type="ECO:0000256" key="6">
    <source>
        <dbReference type="SAM" id="Coils"/>
    </source>
</evidence>
<evidence type="ECO:0000313" key="8">
    <source>
        <dbReference type="EMBL" id="MFD1465524.1"/>
    </source>
</evidence>
<dbReference type="PANTHER" id="PTHR34478">
    <property type="entry name" value="PROTEIN LEMA"/>
    <property type="match status" value="1"/>
</dbReference>
<comment type="caution">
    <text evidence="8">The sequence shown here is derived from an EMBL/GenBank/DDBJ whole genome shotgun (WGS) entry which is preliminary data.</text>
</comment>
<dbReference type="PANTHER" id="PTHR34478:SF2">
    <property type="entry name" value="MEMBRANE PROTEIN"/>
    <property type="match status" value="1"/>
</dbReference>
<comment type="similarity">
    <text evidence="2">Belongs to the LemA family.</text>
</comment>
<keyword evidence="6" id="KW-0175">Coiled coil</keyword>
<proteinExistence type="inferred from homology"/>
<organism evidence="8 9">
    <name type="scientific">Lapidilactobacillus mulanensis</name>
    <dbReference type="NCBI Taxonomy" id="2485999"/>
    <lineage>
        <taxon>Bacteria</taxon>
        <taxon>Bacillati</taxon>
        <taxon>Bacillota</taxon>
        <taxon>Bacilli</taxon>
        <taxon>Lactobacillales</taxon>
        <taxon>Lactobacillaceae</taxon>
        <taxon>Lapidilactobacillus</taxon>
    </lineage>
</organism>
<feature type="transmembrane region" description="Helical" evidence="7">
    <location>
        <begin position="6"/>
        <end position="25"/>
    </location>
</feature>
<dbReference type="EMBL" id="JBHTOF010000034">
    <property type="protein sequence ID" value="MFD1465524.1"/>
    <property type="molecule type" value="Genomic_DNA"/>
</dbReference>
<evidence type="ECO:0000313" key="9">
    <source>
        <dbReference type="Proteomes" id="UP001597244"/>
    </source>
</evidence>
<dbReference type="Pfam" id="PF04011">
    <property type="entry name" value="LemA"/>
    <property type="match status" value="1"/>
</dbReference>
<name>A0ABW4DN96_9LACO</name>
<dbReference type="SUPFAM" id="SSF140478">
    <property type="entry name" value="LemA-like"/>
    <property type="match status" value="1"/>
</dbReference>
<sequence>MSAGIIILIVVVVLVIIIATLYNGLVKARNLTDEAESQIGVQLKRRADLIPNLVNTVKGYAKHEHDTLMDAIQARGVANGQSQADPLADLEKQADVMGDTSKSIATRAQADSQATQVLGHLFAVSENYPNLKAAQNFSQLQEELTSTENRVAASRTNYNRTIRDYNNKVEVFPTNIFAGMFHFTKKEQLPVEEATKTAPEVKF</sequence>
<dbReference type="InterPro" id="IPR007156">
    <property type="entry name" value="MamQ_LemA"/>
</dbReference>
<dbReference type="Gene3D" id="1.20.1440.20">
    <property type="entry name" value="LemA-like domain"/>
    <property type="match status" value="1"/>
</dbReference>
<evidence type="ECO:0000256" key="5">
    <source>
        <dbReference type="ARBA" id="ARBA00023136"/>
    </source>
</evidence>
<comment type="subcellular location">
    <subcellularLocation>
        <location evidence="1">Membrane</location>
        <topology evidence="1">Single-pass membrane protein</topology>
    </subcellularLocation>
</comment>
<gene>
    <name evidence="8" type="ORF">ACFQ4L_05375</name>
</gene>
<keyword evidence="5 7" id="KW-0472">Membrane</keyword>
<evidence type="ECO:0000256" key="1">
    <source>
        <dbReference type="ARBA" id="ARBA00004167"/>
    </source>
</evidence>
<dbReference type="RefSeq" id="WP_125576528.1">
    <property type="nucleotide sequence ID" value="NZ_JBHTOF010000034.1"/>
</dbReference>
<evidence type="ECO:0000256" key="2">
    <source>
        <dbReference type="ARBA" id="ARBA00008854"/>
    </source>
</evidence>
<accession>A0ABW4DN96</accession>
<evidence type="ECO:0000256" key="7">
    <source>
        <dbReference type="SAM" id="Phobius"/>
    </source>
</evidence>
<keyword evidence="4 7" id="KW-1133">Transmembrane helix</keyword>
<keyword evidence="9" id="KW-1185">Reference proteome</keyword>
<reference evidence="9" key="1">
    <citation type="journal article" date="2019" name="Int. J. Syst. Evol. Microbiol.">
        <title>The Global Catalogue of Microorganisms (GCM) 10K type strain sequencing project: providing services to taxonomists for standard genome sequencing and annotation.</title>
        <authorList>
            <consortium name="The Broad Institute Genomics Platform"/>
            <consortium name="The Broad Institute Genome Sequencing Center for Infectious Disease"/>
            <person name="Wu L."/>
            <person name="Ma J."/>
        </authorList>
    </citation>
    <scope>NUCLEOTIDE SEQUENCE [LARGE SCALE GENOMIC DNA]</scope>
    <source>
        <strain evidence="9">CCM 8951</strain>
    </source>
</reference>
<evidence type="ECO:0000256" key="3">
    <source>
        <dbReference type="ARBA" id="ARBA00022692"/>
    </source>
</evidence>
<dbReference type="Proteomes" id="UP001597244">
    <property type="component" value="Unassembled WGS sequence"/>
</dbReference>
<evidence type="ECO:0000256" key="4">
    <source>
        <dbReference type="ARBA" id="ARBA00022989"/>
    </source>
</evidence>
<dbReference type="InterPro" id="IPR023353">
    <property type="entry name" value="LemA-like_dom_sf"/>
</dbReference>
<protein>
    <submittedName>
        <fullName evidence="8">LemA family protein</fullName>
    </submittedName>
</protein>
<keyword evidence="3 7" id="KW-0812">Transmembrane</keyword>